<comment type="caution">
    <text evidence="2">The sequence shown here is derived from an EMBL/GenBank/DDBJ whole genome shotgun (WGS) entry which is preliminary data.</text>
</comment>
<dbReference type="InterPro" id="IPR011051">
    <property type="entry name" value="RmlC_Cupin_sf"/>
</dbReference>
<feature type="domain" description="Cupin type-1" evidence="1">
    <location>
        <begin position="44"/>
        <end position="115"/>
    </location>
</feature>
<dbReference type="SUPFAM" id="SSF51182">
    <property type="entry name" value="RmlC-like cupins"/>
    <property type="match status" value="1"/>
</dbReference>
<reference evidence="2 3" key="1">
    <citation type="submission" date="2024-01" db="EMBL/GenBank/DDBJ databases">
        <authorList>
            <person name="Allen C."/>
            <person name="Tagirdzhanova G."/>
        </authorList>
    </citation>
    <scope>NUCLEOTIDE SEQUENCE [LARGE SCALE GENOMIC DNA]</scope>
</reference>
<dbReference type="Proteomes" id="UP001642405">
    <property type="component" value="Unassembled WGS sequence"/>
</dbReference>
<organism evidence="2 3">
    <name type="scientific">Sporothrix curviconia</name>
    <dbReference type="NCBI Taxonomy" id="1260050"/>
    <lineage>
        <taxon>Eukaryota</taxon>
        <taxon>Fungi</taxon>
        <taxon>Dikarya</taxon>
        <taxon>Ascomycota</taxon>
        <taxon>Pezizomycotina</taxon>
        <taxon>Sordariomycetes</taxon>
        <taxon>Sordariomycetidae</taxon>
        <taxon>Ophiostomatales</taxon>
        <taxon>Ophiostomataceae</taxon>
        <taxon>Sporothrix</taxon>
    </lineage>
</organism>
<sequence>MSFSLRASGGAWRLVNRRLIDPVTVGSQSIELLHGTLSASGTDKARAAPHYHPHMDQVCYILAGSALCRTLVPSKAGEAAVEGTDVWREEIIEKGDACFFARGVVHEVVALGGDEVLDAGHSGNGAQAIAAEDVGKLKLLVMYSPPYMEDPANKTIVWTGKMK</sequence>
<dbReference type="InterPro" id="IPR006045">
    <property type="entry name" value="Cupin_1"/>
</dbReference>
<dbReference type="InterPro" id="IPR014710">
    <property type="entry name" value="RmlC-like_jellyroll"/>
</dbReference>
<accession>A0ABP0CSC9</accession>
<evidence type="ECO:0000313" key="2">
    <source>
        <dbReference type="EMBL" id="CAK7235024.1"/>
    </source>
</evidence>
<proteinExistence type="predicted"/>
<evidence type="ECO:0000313" key="3">
    <source>
        <dbReference type="Proteomes" id="UP001642405"/>
    </source>
</evidence>
<gene>
    <name evidence="2" type="ORF">SCUCBS95973_009130</name>
</gene>
<dbReference type="Pfam" id="PF00190">
    <property type="entry name" value="Cupin_1"/>
    <property type="match status" value="1"/>
</dbReference>
<protein>
    <recommendedName>
        <fullName evidence="1">Cupin type-1 domain-containing protein</fullName>
    </recommendedName>
</protein>
<name>A0ABP0CSC9_9PEZI</name>
<dbReference type="Gene3D" id="2.60.120.10">
    <property type="entry name" value="Jelly Rolls"/>
    <property type="match status" value="1"/>
</dbReference>
<keyword evidence="3" id="KW-1185">Reference proteome</keyword>
<evidence type="ECO:0000259" key="1">
    <source>
        <dbReference type="Pfam" id="PF00190"/>
    </source>
</evidence>
<dbReference type="EMBL" id="CAWUHB010000092">
    <property type="protein sequence ID" value="CAK7235024.1"/>
    <property type="molecule type" value="Genomic_DNA"/>
</dbReference>